<keyword evidence="6" id="KW-0460">Magnesium</keyword>
<sequence length="1095" mass="121260">MLQSRLAWALGEDSKDSEEVAESPWREGARYEVMRRILLSRRHDEPEEVVGEISPGTFALVLAVSSFSDDDGQKATVAYLADTSRPRWLGGWALIARSEGFRPALRRVPGRGSWEVGGCYRVNGNPVVRSHVALESEPLCELKGAAEEVLLLELRLAISDDEPRLRGRVRTDSGAVGWLTLELPQEAPLLKPMNLLRKEAIVRSLWPFPVPAALDMAFAVGARREKRRPPVKSTTVAVYPWDVGGVYRTLAKLPITELPDEANPIGWLRAGKKVKVEAIEPGVQGQLKLRVQVESGTLAGCIGWMTTSIAPKDCCLDLRDQTEFEQVMDYWRKIAETGPAASSEAGACYTVRLQRQAGQALGLETIRLEQREGSFITLVENVLEGGPVSEWNKASPDCAVRRGDRILTVNGLDGEAMLNEMKRCEVMYMRLLRSTDGPGSNNVALFGVTTMSLSAPVAPVAAVASESDSASHRRRRFPSAPERDSDEEIIVALRVVFCLEPATQWRNRRAAQILRNCFRRSMRHTWRSFLWPVTKLTSTNVLFWTFGGKKNGHLEVHVFASMREGFAQSVQYGSADMDYALVPVPCTVGSLESTTGLAYEFCEPGCVTLLMREAGVHWVCEEIFSQACAHNGDACGMVINAEMVSQLWAPLMGGEQNGPASRPDLNLYRVFKDADVQNQFPERDLHVPVDLSLQLKCDIELGEQWLLRDRQGFPPKNLVRELNSGSVRLVPTGSPKSCEPWRLCFPAAEIAIADAMGAMHRQAMQLLKLLRDKYASAAVKLSSFHIKNALFWVAEAVPPEGWSVERLSLRLRDVWAFLRKAFQEGHFPQYFWSGRNILDTLTQPQIAATKEFLEKDVMTSLLCLLKEGQLRHSFGSQDYFVIVQPTLSAIDALDSEENGALKRSTWQSMQYTLFFQAICLARVLLGAADMVNSSDMTCLCAKGLLPHCEAAAAFAAPSGKDRLPDWALAIALVLWLNGGQQDESFQRVARGLGIKPGCDDDGSLTRSALVQWRLEKTALAQQMRVDEVPKRGGRLEMTENGSDWKPFYEGPVEETGGGGDCPCRSCRSRCQEEDGLLRALFSCGSQGPHPVTTCA</sequence>
<accession>A0A1Q9CW04</accession>
<keyword evidence="3" id="KW-0808">Transferase</keyword>
<evidence type="ECO:0000256" key="5">
    <source>
        <dbReference type="ARBA" id="ARBA00022723"/>
    </source>
</evidence>
<dbReference type="InterPro" id="IPR024810">
    <property type="entry name" value="MAB21L/cGLR"/>
</dbReference>
<keyword evidence="4" id="KW-0548">Nucleotidyltransferase</keyword>
<comment type="caution">
    <text evidence="8">The sequence shown here is derived from an EMBL/GenBank/DDBJ whole genome shotgun (WGS) entry which is preliminary data.</text>
</comment>
<dbReference type="PANTHER" id="PTHR10656">
    <property type="entry name" value="CELL FATE DETERMINING PROTEIN MAB21-RELATED"/>
    <property type="match status" value="1"/>
</dbReference>
<dbReference type="Pfam" id="PF20266">
    <property type="entry name" value="Mab-21_C"/>
    <property type="match status" value="1"/>
</dbReference>
<evidence type="ECO:0000259" key="7">
    <source>
        <dbReference type="PROSITE" id="PS50106"/>
    </source>
</evidence>
<name>A0A1Q9CW04_SYMMI</name>
<dbReference type="OrthoDB" id="411383at2759"/>
<dbReference type="EMBL" id="LSRX01000880">
    <property type="protein sequence ID" value="OLP87101.1"/>
    <property type="molecule type" value="Genomic_DNA"/>
</dbReference>
<dbReference type="Gene3D" id="1.10.1410.40">
    <property type="match status" value="1"/>
</dbReference>
<proteinExistence type="inferred from homology"/>
<comment type="cofactor">
    <cofactor evidence="1">
        <name>Mg(2+)</name>
        <dbReference type="ChEBI" id="CHEBI:18420"/>
    </cofactor>
</comment>
<dbReference type="CDD" id="cd00136">
    <property type="entry name" value="PDZ_canonical"/>
    <property type="match status" value="1"/>
</dbReference>
<evidence type="ECO:0000256" key="3">
    <source>
        <dbReference type="ARBA" id="ARBA00022679"/>
    </source>
</evidence>
<dbReference type="InterPro" id="IPR001478">
    <property type="entry name" value="PDZ"/>
</dbReference>
<dbReference type="Proteomes" id="UP000186817">
    <property type="component" value="Unassembled WGS sequence"/>
</dbReference>
<dbReference type="InterPro" id="IPR046906">
    <property type="entry name" value="Mab-21_HhH/H2TH-like"/>
</dbReference>
<dbReference type="GO" id="GO:0046872">
    <property type="term" value="F:metal ion binding"/>
    <property type="evidence" value="ECO:0007669"/>
    <property type="project" value="UniProtKB-KW"/>
</dbReference>
<dbReference type="GO" id="GO:0016779">
    <property type="term" value="F:nucleotidyltransferase activity"/>
    <property type="evidence" value="ECO:0007669"/>
    <property type="project" value="UniProtKB-KW"/>
</dbReference>
<dbReference type="AlphaFoldDB" id="A0A1Q9CW04"/>
<evidence type="ECO:0000313" key="8">
    <source>
        <dbReference type="EMBL" id="OLP87101.1"/>
    </source>
</evidence>
<keyword evidence="5" id="KW-0479">Metal-binding</keyword>
<feature type="domain" description="PDZ" evidence="7">
    <location>
        <begin position="350"/>
        <end position="414"/>
    </location>
</feature>
<evidence type="ECO:0000313" key="9">
    <source>
        <dbReference type="Proteomes" id="UP000186817"/>
    </source>
</evidence>
<organism evidence="8 9">
    <name type="scientific">Symbiodinium microadriaticum</name>
    <name type="common">Dinoflagellate</name>
    <name type="synonym">Zooxanthella microadriatica</name>
    <dbReference type="NCBI Taxonomy" id="2951"/>
    <lineage>
        <taxon>Eukaryota</taxon>
        <taxon>Sar</taxon>
        <taxon>Alveolata</taxon>
        <taxon>Dinophyceae</taxon>
        <taxon>Suessiales</taxon>
        <taxon>Symbiodiniaceae</taxon>
        <taxon>Symbiodinium</taxon>
    </lineage>
</organism>
<dbReference type="PROSITE" id="PS50106">
    <property type="entry name" value="PDZ"/>
    <property type="match status" value="1"/>
</dbReference>
<dbReference type="PANTHER" id="PTHR10656:SF42">
    <property type="entry name" value="CYCLIC GMP-AMP SYNTHASE-LIKE PROTEIN-RELATED"/>
    <property type="match status" value="1"/>
</dbReference>
<reference evidence="8 9" key="1">
    <citation type="submission" date="2016-02" db="EMBL/GenBank/DDBJ databases">
        <title>Genome analysis of coral dinoflagellate symbionts highlights evolutionary adaptations to a symbiotic lifestyle.</title>
        <authorList>
            <person name="Aranda M."/>
            <person name="Li Y."/>
            <person name="Liew Y.J."/>
            <person name="Baumgarten S."/>
            <person name="Simakov O."/>
            <person name="Wilson M."/>
            <person name="Piel J."/>
            <person name="Ashoor H."/>
            <person name="Bougouffa S."/>
            <person name="Bajic V.B."/>
            <person name="Ryu T."/>
            <person name="Ravasi T."/>
            <person name="Bayer T."/>
            <person name="Micklem G."/>
            <person name="Kim H."/>
            <person name="Bhak J."/>
            <person name="Lajeunesse T.C."/>
            <person name="Voolstra C.R."/>
        </authorList>
    </citation>
    <scope>NUCLEOTIDE SEQUENCE [LARGE SCALE GENOMIC DNA]</scope>
    <source>
        <strain evidence="8 9">CCMP2467</strain>
    </source>
</reference>
<evidence type="ECO:0000256" key="4">
    <source>
        <dbReference type="ARBA" id="ARBA00022695"/>
    </source>
</evidence>
<dbReference type="SMART" id="SM01265">
    <property type="entry name" value="Mab-21"/>
    <property type="match status" value="1"/>
</dbReference>
<protein>
    <recommendedName>
        <fullName evidence="7">PDZ domain-containing protein</fullName>
    </recommendedName>
</protein>
<evidence type="ECO:0000256" key="2">
    <source>
        <dbReference type="ARBA" id="ARBA00008307"/>
    </source>
</evidence>
<evidence type="ECO:0000256" key="1">
    <source>
        <dbReference type="ARBA" id="ARBA00001946"/>
    </source>
</evidence>
<gene>
    <name evidence="8" type="ORF">AK812_SmicGene31713</name>
</gene>
<dbReference type="InterPro" id="IPR036034">
    <property type="entry name" value="PDZ_sf"/>
</dbReference>
<evidence type="ECO:0000256" key="6">
    <source>
        <dbReference type="ARBA" id="ARBA00022842"/>
    </source>
</evidence>
<dbReference type="Gene3D" id="2.30.42.10">
    <property type="match status" value="1"/>
</dbReference>
<keyword evidence="9" id="KW-1185">Reference proteome</keyword>
<comment type="similarity">
    <text evidence="2">Belongs to the mab-21 family.</text>
</comment>